<dbReference type="EMBL" id="UINC01090189">
    <property type="protein sequence ID" value="SVC41909.1"/>
    <property type="molecule type" value="Genomic_DNA"/>
</dbReference>
<name>A0A382LYT1_9ZZZZ</name>
<proteinExistence type="predicted"/>
<protein>
    <submittedName>
        <fullName evidence="1">Uncharacterized protein</fullName>
    </submittedName>
</protein>
<reference evidence="1" key="1">
    <citation type="submission" date="2018-05" db="EMBL/GenBank/DDBJ databases">
        <authorList>
            <person name="Lanie J.A."/>
            <person name="Ng W.-L."/>
            <person name="Kazmierczak K.M."/>
            <person name="Andrzejewski T.M."/>
            <person name="Davidsen T.M."/>
            <person name="Wayne K.J."/>
            <person name="Tettelin H."/>
            <person name="Glass J.I."/>
            <person name="Rusch D."/>
            <person name="Podicherti R."/>
            <person name="Tsui H.-C.T."/>
            <person name="Winkler M.E."/>
        </authorList>
    </citation>
    <scope>NUCLEOTIDE SEQUENCE</scope>
</reference>
<gene>
    <name evidence="1" type="ORF">METZ01_LOCUS294763</name>
</gene>
<evidence type="ECO:0000313" key="1">
    <source>
        <dbReference type="EMBL" id="SVC41909.1"/>
    </source>
</evidence>
<sequence>MLSMIFKDTKERIATLETAQMRAEGNRLMAEHDILRARVMEAEQSLIKSTILFFHYLEESKIKF</sequence>
<dbReference type="AlphaFoldDB" id="A0A382LYT1"/>
<organism evidence="1">
    <name type="scientific">marine metagenome</name>
    <dbReference type="NCBI Taxonomy" id="408172"/>
    <lineage>
        <taxon>unclassified sequences</taxon>
        <taxon>metagenomes</taxon>
        <taxon>ecological metagenomes</taxon>
    </lineage>
</organism>
<accession>A0A382LYT1</accession>